<dbReference type="AlphaFoldDB" id="A0A6A4W1N9"/>
<evidence type="ECO:0000256" key="2">
    <source>
        <dbReference type="ARBA" id="ARBA00010617"/>
    </source>
</evidence>
<dbReference type="SUPFAM" id="SSF48264">
    <property type="entry name" value="Cytochrome P450"/>
    <property type="match status" value="1"/>
</dbReference>
<gene>
    <name evidence="5" type="ORF">FJT64_005568</name>
</gene>
<evidence type="ECO:0000313" key="5">
    <source>
        <dbReference type="EMBL" id="KAF0297002.1"/>
    </source>
</evidence>
<protein>
    <submittedName>
        <fullName evidence="5">Putative cytochrome P450 120</fullName>
    </submittedName>
</protein>
<comment type="caution">
    <text evidence="5">The sequence shown here is derived from an EMBL/GenBank/DDBJ whole genome shotgun (WGS) entry which is preliminary data.</text>
</comment>
<proteinExistence type="inferred from homology"/>
<dbReference type="GO" id="GO:0020037">
    <property type="term" value="F:heme binding"/>
    <property type="evidence" value="ECO:0007669"/>
    <property type="project" value="InterPro"/>
</dbReference>
<dbReference type="Proteomes" id="UP000440578">
    <property type="component" value="Unassembled WGS sequence"/>
</dbReference>
<dbReference type="Pfam" id="PF00067">
    <property type="entry name" value="p450"/>
    <property type="match status" value="1"/>
</dbReference>
<name>A0A6A4W1N9_AMPAM</name>
<accession>A0A6A4W1N9</accession>
<dbReference type="CDD" id="cd00302">
    <property type="entry name" value="cytochrome_P450"/>
    <property type="match status" value="1"/>
</dbReference>
<comment type="similarity">
    <text evidence="2 4">Belongs to the cytochrome P450 family.</text>
</comment>
<reference evidence="5 6" key="1">
    <citation type="submission" date="2019-07" db="EMBL/GenBank/DDBJ databases">
        <title>Draft genome assembly of a fouling barnacle, Amphibalanus amphitrite (Darwin, 1854): The first reference genome for Thecostraca.</title>
        <authorList>
            <person name="Kim W."/>
        </authorList>
    </citation>
    <scope>NUCLEOTIDE SEQUENCE [LARGE SCALE GENOMIC DNA]</scope>
    <source>
        <strain evidence="5">SNU_AA5</strain>
        <tissue evidence="5">Soma without cirri and trophi</tissue>
    </source>
</reference>
<keyword evidence="4" id="KW-0349">Heme</keyword>
<evidence type="ECO:0000256" key="1">
    <source>
        <dbReference type="ARBA" id="ARBA00001971"/>
    </source>
</evidence>
<keyword evidence="4" id="KW-0408">Iron</keyword>
<dbReference type="GO" id="GO:0004497">
    <property type="term" value="F:monooxygenase activity"/>
    <property type="evidence" value="ECO:0007669"/>
    <property type="project" value="UniProtKB-KW"/>
</dbReference>
<dbReference type="EMBL" id="VIIS01001517">
    <property type="protein sequence ID" value="KAF0297002.1"/>
    <property type="molecule type" value="Genomic_DNA"/>
</dbReference>
<keyword evidence="4" id="KW-0479">Metal-binding</keyword>
<dbReference type="OrthoDB" id="1470350at2759"/>
<evidence type="ECO:0000256" key="4">
    <source>
        <dbReference type="RuleBase" id="RU000461"/>
    </source>
</evidence>
<dbReference type="InterPro" id="IPR002397">
    <property type="entry name" value="Cyt_P450_B"/>
</dbReference>
<dbReference type="InterPro" id="IPR036396">
    <property type="entry name" value="Cyt_P450_sf"/>
</dbReference>
<evidence type="ECO:0000256" key="3">
    <source>
        <dbReference type="ARBA" id="ARBA00023033"/>
    </source>
</evidence>
<keyword evidence="4" id="KW-0560">Oxidoreductase</keyword>
<dbReference type="PROSITE" id="PS00086">
    <property type="entry name" value="CYTOCHROME_P450"/>
    <property type="match status" value="1"/>
</dbReference>
<sequence>MPSSVVQLYKKKKNMGPFIESLKLAVEDPETRRNHLLLCASAMVPKALASLLTSAIVASPQWKERYVSDDGDISDDDLTCVLLEVQRLYPPFFGGRRLVTRDAQVGEYLVSRGQAVVYGTAAAHRDPAVFPNADTFDPERWRTSNKNDQDKLFCFGGGPRACIGQKMYQHILKVACRMFISEFDWHLPATWRPTWKTPAREPSHQPAITGAESALRSRAVAGRHIVTCLTDLSRDTL</sequence>
<keyword evidence="3 4" id="KW-0503">Monooxygenase</keyword>
<dbReference type="PRINTS" id="PR00359">
    <property type="entry name" value="BP450"/>
</dbReference>
<dbReference type="Gene3D" id="1.10.630.10">
    <property type="entry name" value="Cytochrome P450"/>
    <property type="match status" value="1"/>
</dbReference>
<dbReference type="GO" id="GO:0016705">
    <property type="term" value="F:oxidoreductase activity, acting on paired donors, with incorporation or reduction of molecular oxygen"/>
    <property type="evidence" value="ECO:0007669"/>
    <property type="project" value="InterPro"/>
</dbReference>
<organism evidence="5 6">
    <name type="scientific">Amphibalanus amphitrite</name>
    <name type="common">Striped barnacle</name>
    <name type="synonym">Balanus amphitrite</name>
    <dbReference type="NCBI Taxonomy" id="1232801"/>
    <lineage>
        <taxon>Eukaryota</taxon>
        <taxon>Metazoa</taxon>
        <taxon>Ecdysozoa</taxon>
        <taxon>Arthropoda</taxon>
        <taxon>Crustacea</taxon>
        <taxon>Multicrustacea</taxon>
        <taxon>Cirripedia</taxon>
        <taxon>Thoracica</taxon>
        <taxon>Thoracicalcarea</taxon>
        <taxon>Balanomorpha</taxon>
        <taxon>Balanoidea</taxon>
        <taxon>Balanidae</taxon>
        <taxon>Amphibalaninae</taxon>
        <taxon>Amphibalanus</taxon>
    </lineage>
</organism>
<dbReference type="PANTHER" id="PTHR24305:SF166">
    <property type="entry name" value="CYTOCHROME P450 12A4, MITOCHONDRIAL-RELATED"/>
    <property type="match status" value="1"/>
</dbReference>
<keyword evidence="6" id="KW-1185">Reference proteome</keyword>
<dbReference type="InterPro" id="IPR050121">
    <property type="entry name" value="Cytochrome_P450_monoxygenase"/>
</dbReference>
<comment type="cofactor">
    <cofactor evidence="1">
        <name>heme</name>
        <dbReference type="ChEBI" id="CHEBI:30413"/>
    </cofactor>
</comment>
<dbReference type="GO" id="GO:0005506">
    <property type="term" value="F:iron ion binding"/>
    <property type="evidence" value="ECO:0007669"/>
    <property type="project" value="InterPro"/>
</dbReference>
<dbReference type="InterPro" id="IPR001128">
    <property type="entry name" value="Cyt_P450"/>
</dbReference>
<dbReference type="InterPro" id="IPR017972">
    <property type="entry name" value="Cyt_P450_CS"/>
</dbReference>
<dbReference type="PANTHER" id="PTHR24305">
    <property type="entry name" value="CYTOCHROME P450"/>
    <property type="match status" value="1"/>
</dbReference>
<evidence type="ECO:0000313" key="6">
    <source>
        <dbReference type="Proteomes" id="UP000440578"/>
    </source>
</evidence>